<reference evidence="13 14" key="1">
    <citation type="submission" date="2019-01" db="EMBL/GenBank/DDBJ databases">
        <title>Leucobacter muris sp. nov. isolated from the nose of a laboratory mouse.</title>
        <authorList>
            <person name="Benga L."/>
            <person name="Sproeer C."/>
            <person name="Schumann P."/>
            <person name="Verbarg S."/>
            <person name="Bunk B."/>
            <person name="Engelhardt E."/>
            <person name="Benten P.M."/>
            <person name="Sager M."/>
        </authorList>
    </citation>
    <scope>NUCLEOTIDE SEQUENCE [LARGE SCALE GENOMIC DNA]</scope>
    <source>
        <strain evidence="13 14">DSM 101948</strain>
    </source>
</reference>
<dbReference type="InterPro" id="IPR011712">
    <property type="entry name" value="Sig_transdc_His_kin_sub3_dim/P"/>
</dbReference>
<evidence type="ECO:0000256" key="9">
    <source>
        <dbReference type="SAM" id="MobiDB-lite"/>
    </source>
</evidence>
<evidence type="ECO:0000256" key="10">
    <source>
        <dbReference type="SAM" id="Phobius"/>
    </source>
</evidence>
<gene>
    <name evidence="13" type="ORF">Leucomu_06890</name>
</gene>
<keyword evidence="6 13" id="KW-0418">Kinase</keyword>
<evidence type="ECO:0000256" key="2">
    <source>
        <dbReference type="ARBA" id="ARBA00012438"/>
    </source>
</evidence>
<feature type="transmembrane region" description="Helical" evidence="10">
    <location>
        <begin position="142"/>
        <end position="161"/>
    </location>
</feature>
<keyword evidence="7" id="KW-0067">ATP-binding</keyword>
<dbReference type="SUPFAM" id="SSF55874">
    <property type="entry name" value="ATPase domain of HSP90 chaperone/DNA topoisomerase II/histidine kinase"/>
    <property type="match status" value="1"/>
</dbReference>
<keyword evidence="10" id="KW-0812">Transmembrane</keyword>
<feature type="transmembrane region" description="Helical" evidence="10">
    <location>
        <begin position="191"/>
        <end position="210"/>
    </location>
</feature>
<dbReference type="Gene3D" id="3.30.565.10">
    <property type="entry name" value="Histidine kinase-like ATPase, C-terminal domain"/>
    <property type="match status" value="1"/>
</dbReference>
<accession>A0ABX5QFB2</accession>
<feature type="domain" description="Histidine kinase/HSP90-like ATPase" evidence="11">
    <location>
        <begin position="354"/>
        <end position="439"/>
    </location>
</feature>
<proteinExistence type="predicted"/>
<feature type="region of interest" description="Disordered" evidence="9">
    <location>
        <begin position="451"/>
        <end position="480"/>
    </location>
</feature>
<evidence type="ECO:0000256" key="4">
    <source>
        <dbReference type="ARBA" id="ARBA00022679"/>
    </source>
</evidence>
<keyword evidence="4" id="KW-0808">Transferase</keyword>
<dbReference type="CDD" id="cd16917">
    <property type="entry name" value="HATPase_UhpB-NarQ-NarX-like"/>
    <property type="match status" value="1"/>
</dbReference>
<keyword evidence="3" id="KW-0597">Phosphoprotein</keyword>
<feature type="transmembrane region" description="Helical" evidence="10">
    <location>
        <begin position="29"/>
        <end position="55"/>
    </location>
</feature>
<dbReference type="RefSeq" id="WP_128386758.1">
    <property type="nucleotide sequence ID" value="NZ_CP035037.1"/>
</dbReference>
<dbReference type="Pfam" id="PF07730">
    <property type="entry name" value="HisKA_3"/>
    <property type="match status" value="1"/>
</dbReference>
<dbReference type="GO" id="GO:0016301">
    <property type="term" value="F:kinase activity"/>
    <property type="evidence" value="ECO:0007669"/>
    <property type="project" value="UniProtKB-KW"/>
</dbReference>
<feature type="transmembrane region" description="Helical" evidence="10">
    <location>
        <begin position="75"/>
        <end position="94"/>
    </location>
</feature>
<evidence type="ECO:0000256" key="5">
    <source>
        <dbReference type="ARBA" id="ARBA00022741"/>
    </source>
</evidence>
<sequence length="480" mass="50796">MNAELSTAAEVRLPRSPGVIRRALAAHPLAVDVFIVTWYVLGCLLGVFIDLVAAQAPVDGLAVSDWFALPGYLHWPWWPLAVLRVLVIGAALLFRRRYPLAGLIVVTVAMLGDHGAQALASGVALLFMIYAVPVYRSVAAGWIGYAIVVVASVGGSLVSMLSGSTWSTTGEITPGGVVRAGDAAAMSIPDFIVVSVMTAIWYLAVLMLGINLGNRRRYLQAIIDRAHQLARERDQLAQLAVAEERSRIAREMHDIVAHSLSVMIALSEDAARAAQAAPDAAVDSMTRSAETGRTALAEMRRLLGALTEQGEQAELVPQPGVQDLPELARGFRDAGVDVSLEISGEASGDRGQDLAVYRVVQEGLTNVLRYAGTGARAEVRIERLPDRTVIEVRDFGAKPGSSAPVSGVGSGRGIAGLRERARVFGGEISAGPVAGPGAGWLLHAELPVSAAARERVPGDPAAQQEGGADDRDPEPDEERR</sequence>
<evidence type="ECO:0000256" key="7">
    <source>
        <dbReference type="ARBA" id="ARBA00022840"/>
    </source>
</evidence>
<dbReference type="InterPro" id="IPR036890">
    <property type="entry name" value="HATPase_C_sf"/>
</dbReference>
<evidence type="ECO:0000256" key="8">
    <source>
        <dbReference type="ARBA" id="ARBA00023012"/>
    </source>
</evidence>
<evidence type="ECO:0000259" key="11">
    <source>
        <dbReference type="Pfam" id="PF02518"/>
    </source>
</evidence>
<keyword evidence="8" id="KW-0902">Two-component regulatory system</keyword>
<dbReference type="PANTHER" id="PTHR24421">
    <property type="entry name" value="NITRATE/NITRITE SENSOR PROTEIN NARX-RELATED"/>
    <property type="match status" value="1"/>
</dbReference>
<evidence type="ECO:0000313" key="14">
    <source>
        <dbReference type="Proteomes" id="UP000285768"/>
    </source>
</evidence>
<keyword evidence="10" id="KW-0472">Membrane</keyword>
<dbReference type="PANTHER" id="PTHR24421:SF10">
    <property type="entry name" value="NITRATE_NITRITE SENSOR PROTEIN NARQ"/>
    <property type="match status" value="1"/>
</dbReference>
<comment type="catalytic activity">
    <reaction evidence="1">
        <text>ATP + protein L-histidine = ADP + protein N-phospho-L-histidine.</text>
        <dbReference type="EC" id="2.7.13.3"/>
    </reaction>
</comment>
<evidence type="ECO:0000259" key="12">
    <source>
        <dbReference type="Pfam" id="PF07730"/>
    </source>
</evidence>
<name>A0ABX5QFB2_9MICO</name>
<dbReference type="Gene3D" id="1.20.5.1930">
    <property type="match status" value="1"/>
</dbReference>
<keyword evidence="14" id="KW-1185">Reference proteome</keyword>
<organism evidence="13 14">
    <name type="scientific">Leucobacter muris</name>
    <dbReference type="NCBI Taxonomy" id="1935379"/>
    <lineage>
        <taxon>Bacteria</taxon>
        <taxon>Bacillati</taxon>
        <taxon>Actinomycetota</taxon>
        <taxon>Actinomycetes</taxon>
        <taxon>Micrococcales</taxon>
        <taxon>Microbacteriaceae</taxon>
        <taxon>Leucobacter</taxon>
    </lineage>
</organism>
<keyword evidence="5" id="KW-0547">Nucleotide-binding</keyword>
<feature type="domain" description="Signal transduction histidine kinase subgroup 3 dimerisation and phosphoacceptor" evidence="12">
    <location>
        <begin position="244"/>
        <end position="309"/>
    </location>
</feature>
<dbReference type="InterPro" id="IPR003594">
    <property type="entry name" value="HATPase_dom"/>
</dbReference>
<dbReference type="InterPro" id="IPR050482">
    <property type="entry name" value="Sensor_HK_TwoCompSys"/>
</dbReference>
<feature type="compositionally biased region" description="Acidic residues" evidence="9">
    <location>
        <begin position="471"/>
        <end position="480"/>
    </location>
</feature>
<dbReference type="EMBL" id="CP035037">
    <property type="protein sequence ID" value="QAB17683.1"/>
    <property type="molecule type" value="Genomic_DNA"/>
</dbReference>
<evidence type="ECO:0000313" key="13">
    <source>
        <dbReference type="EMBL" id="QAB17683.1"/>
    </source>
</evidence>
<dbReference type="EC" id="2.7.13.3" evidence="2"/>
<protein>
    <recommendedName>
        <fullName evidence="2">histidine kinase</fullName>
        <ecNumber evidence="2">2.7.13.3</ecNumber>
    </recommendedName>
</protein>
<dbReference type="Proteomes" id="UP000285768">
    <property type="component" value="Chromosome"/>
</dbReference>
<evidence type="ECO:0000256" key="3">
    <source>
        <dbReference type="ARBA" id="ARBA00022553"/>
    </source>
</evidence>
<dbReference type="Pfam" id="PF02518">
    <property type="entry name" value="HATPase_c"/>
    <property type="match status" value="1"/>
</dbReference>
<keyword evidence="10" id="KW-1133">Transmembrane helix</keyword>
<evidence type="ECO:0000256" key="1">
    <source>
        <dbReference type="ARBA" id="ARBA00000085"/>
    </source>
</evidence>
<evidence type="ECO:0000256" key="6">
    <source>
        <dbReference type="ARBA" id="ARBA00022777"/>
    </source>
</evidence>